<evidence type="ECO:0000313" key="4">
    <source>
        <dbReference type="Proteomes" id="UP000726170"/>
    </source>
</evidence>
<evidence type="ECO:0000313" key="3">
    <source>
        <dbReference type="EMBL" id="MBU5483593.1"/>
    </source>
</evidence>
<accession>A0ABS6EEG9</accession>
<feature type="chain" id="PRO_5045403563" description="Lipoprotein" evidence="2">
    <location>
        <begin position="23"/>
        <end position="245"/>
    </location>
</feature>
<proteinExistence type="predicted"/>
<name>A0ABS6EEG9_9CLOT</name>
<keyword evidence="2" id="KW-0732">Signal</keyword>
<evidence type="ECO:0000256" key="2">
    <source>
        <dbReference type="SAM" id="SignalP"/>
    </source>
</evidence>
<feature type="region of interest" description="Disordered" evidence="1">
    <location>
        <begin position="26"/>
        <end position="45"/>
    </location>
</feature>
<evidence type="ECO:0000256" key="1">
    <source>
        <dbReference type="SAM" id="MobiDB-lite"/>
    </source>
</evidence>
<evidence type="ECO:0008006" key="5">
    <source>
        <dbReference type="Google" id="ProtNLM"/>
    </source>
</evidence>
<protein>
    <recommendedName>
        <fullName evidence="5">Lipoprotein</fullName>
    </recommendedName>
</protein>
<dbReference type="EMBL" id="JAHLQF010000001">
    <property type="protein sequence ID" value="MBU5483593.1"/>
    <property type="molecule type" value="Genomic_DNA"/>
</dbReference>
<feature type="signal peptide" evidence="2">
    <location>
        <begin position="1"/>
        <end position="22"/>
    </location>
</feature>
<comment type="caution">
    <text evidence="3">The sequence shown here is derived from an EMBL/GenBank/DDBJ whole genome shotgun (WGS) entry which is preliminary data.</text>
</comment>
<dbReference type="Proteomes" id="UP000726170">
    <property type="component" value="Unassembled WGS sequence"/>
</dbReference>
<gene>
    <name evidence="3" type="ORF">KQI86_04575</name>
</gene>
<dbReference type="PROSITE" id="PS51257">
    <property type="entry name" value="PROKAR_LIPOPROTEIN"/>
    <property type="match status" value="1"/>
</dbReference>
<sequence length="245" mass="27256">MNKKLKKITLVISTIAIIFAFTGCGSSKNTSSSKENEVKAEINENKKEKEYSKELAAFFPKEDMSEMQYSGTSEYSEAVKIGKVSGTKETLIIDLKGTVKRVAEEGEGATGDKLQFVKEYTIDNESVKEVQTNGEIKKNQGAIEKSTILKLPLEKGNKWEDEVELKGKTYKAETTIQDISKGEDGKRIITTETIVKGVEGYPDKTYREIKAFKEGKGLVEFSNVLVFEDGSTMDFSYSLFEAGNE</sequence>
<keyword evidence="4" id="KW-1185">Reference proteome</keyword>
<organism evidence="3 4">
    <name type="scientific">Clostridium mobile</name>
    <dbReference type="NCBI Taxonomy" id="2841512"/>
    <lineage>
        <taxon>Bacteria</taxon>
        <taxon>Bacillati</taxon>
        <taxon>Bacillota</taxon>
        <taxon>Clostridia</taxon>
        <taxon>Eubacteriales</taxon>
        <taxon>Clostridiaceae</taxon>
        <taxon>Clostridium</taxon>
    </lineage>
</organism>
<dbReference type="RefSeq" id="WP_216437958.1">
    <property type="nucleotide sequence ID" value="NZ_JAHLQF010000001.1"/>
</dbReference>
<reference evidence="3 4" key="1">
    <citation type="submission" date="2021-06" db="EMBL/GenBank/DDBJ databases">
        <authorList>
            <person name="Sun Q."/>
            <person name="Li D."/>
        </authorList>
    </citation>
    <scope>NUCLEOTIDE SEQUENCE [LARGE SCALE GENOMIC DNA]</scope>
    <source>
        <strain evidence="3 4">MSJ-11</strain>
    </source>
</reference>
<feature type="compositionally biased region" description="Basic and acidic residues" evidence="1">
    <location>
        <begin position="34"/>
        <end position="45"/>
    </location>
</feature>